<dbReference type="InterPro" id="IPR000719">
    <property type="entry name" value="Prot_kinase_dom"/>
</dbReference>
<feature type="compositionally biased region" description="Pro residues" evidence="7">
    <location>
        <begin position="320"/>
        <end position="329"/>
    </location>
</feature>
<evidence type="ECO:0000313" key="9">
    <source>
        <dbReference type="EMBL" id="MFC4058178.1"/>
    </source>
</evidence>
<dbReference type="Proteomes" id="UP001595850">
    <property type="component" value="Unassembled WGS sequence"/>
</dbReference>
<evidence type="ECO:0000256" key="2">
    <source>
        <dbReference type="ARBA" id="ARBA00022527"/>
    </source>
</evidence>
<dbReference type="PANTHER" id="PTHR43289:SF6">
    <property type="entry name" value="SERINE_THREONINE-PROTEIN KINASE NEKL-3"/>
    <property type="match status" value="1"/>
</dbReference>
<evidence type="ECO:0000256" key="5">
    <source>
        <dbReference type="ARBA" id="ARBA00022777"/>
    </source>
</evidence>
<keyword evidence="6" id="KW-0067">ATP-binding</keyword>
<keyword evidence="10" id="KW-1185">Reference proteome</keyword>
<dbReference type="GO" id="GO:0004674">
    <property type="term" value="F:protein serine/threonine kinase activity"/>
    <property type="evidence" value="ECO:0007669"/>
    <property type="project" value="UniProtKB-EC"/>
</dbReference>
<evidence type="ECO:0000313" key="10">
    <source>
        <dbReference type="Proteomes" id="UP001595850"/>
    </source>
</evidence>
<gene>
    <name evidence="9" type="ORF">ACFOWE_07715</name>
</gene>
<dbReference type="RefSeq" id="WP_377286371.1">
    <property type="nucleotide sequence ID" value="NZ_JBHSBM010000011.1"/>
</dbReference>
<keyword evidence="4" id="KW-0547">Nucleotide-binding</keyword>
<dbReference type="InterPro" id="IPR011009">
    <property type="entry name" value="Kinase-like_dom_sf"/>
</dbReference>
<evidence type="ECO:0000256" key="1">
    <source>
        <dbReference type="ARBA" id="ARBA00012513"/>
    </source>
</evidence>
<dbReference type="EMBL" id="JBHSBM010000011">
    <property type="protein sequence ID" value="MFC4058178.1"/>
    <property type="molecule type" value="Genomic_DNA"/>
</dbReference>
<keyword evidence="5 9" id="KW-0418">Kinase</keyword>
<feature type="compositionally biased region" description="Low complexity" evidence="7">
    <location>
        <begin position="352"/>
        <end position="367"/>
    </location>
</feature>
<comment type="caution">
    <text evidence="9">The sequence shown here is derived from an EMBL/GenBank/DDBJ whole genome shotgun (WGS) entry which is preliminary data.</text>
</comment>
<evidence type="ECO:0000256" key="4">
    <source>
        <dbReference type="ARBA" id="ARBA00022741"/>
    </source>
</evidence>
<feature type="region of interest" description="Disordered" evidence="7">
    <location>
        <begin position="295"/>
        <end position="367"/>
    </location>
</feature>
<organism evidence="9 10">
    <name type="scientific">Planomonospora corallina</name>
    <dbReference type="NCBI Taxonomy" id="1806052"/>
    <lineage>
        <taxon>Bacteria</taxon>
        <taxon>Bacillati</taxon>
        <taxon>Actinomycetota</taxon>
        <taxon>Actinomycetes</taxon>
        <taxon>Streptosporangiales</taxon>
        <taxon>Streptosporangiaceae</taxon>
        <taxon>Planomonospora</taxon>
    </lineage>
</organism>
<dbReference type="Gene3D" id="3.30.200.20">
    <property type="entry name" value="Phosphorylase Kinase, domain 1"/>
    <property type="match status" value="1"/>
</dbReference>
<protein>
    <recommendedName>
        <fullName evidence="1">non-specific serine/threonine protein kinase</fullName>
        <ecNumber evidence="1">2.7.11.1</ecNumber>
    </recommendedName>
</protein>
<dbReference type="CDD" id="cd14014">
    <property type="entry name" value="STKc_PknB_like"/>
    <property type="match status" value="1"/>
</dbReference>
<dbReference type="Gene3D" id="1.10.510.10">
    <property type="entry name" value="Transferase(Phosphotransferase) domain 1"/>
    <property type="match status" value="1"/>
</dbReference>
<dbReference type="EC" id="2.7.11.1" evidence="1"/>
<evidence type="ECO:0000259" key="8">
    <source>
        <dbReference type="PROSITE" id="PS50011"/>
    </source>
</evidence>
<reference evidence="10" key="1">
    <citation type="journal article" date="2019" name="Int. J. Syst. Evol. Microbiol.">
        <title>The Global Catalogue of Microorganisms (GCM) 10K type strain sequencing project: providing services to taxonomists for standard genome sequencing and annotation.</title>
        <authorList>
            <consortium name="The Broad Institute Genomics Platform"/>
            <consortium name="The Broad Institute Genome Sequencing Center for Infectious Disease"/>
            <person name="Wu L."/>
            <person name="Ma J."/>
        </authorList>
    </citation>
    <scope>NUCLEOTIDE SEQUENCE [LARGE SCALE GENOMIC DNA]</scope>
    <source>
        <strain evidence="10">TBRC 4489</strain>
    </source>
</reference>
<sequence>MTVNEVSRIDTRVLAGRYRLLNPLAEGGMGTVWRAADEALRREVAIKELMLPPGVEPQRRQGLYASALREANIAARIEHPSIVTIHDVVVDDGRPWIVMELLPGASLEQTVRSGGPLPPARAARVGLGLLEALSAVHTAGVVHRGVKPGNVFLAPDGKVVLTGFGIAVAEGENDVTSTGSPAGSPGYIAPERLRGERDGPYSDLWSLGATLYFAVEGVPPHPAETPAAVVGRVLAGPPRTPERAGVLGPVLMAMLAPLPVARPAFDAVFRMLEEAVLGRTAAEFALPPLPAGPVPGFSPGDAGGIAGEAGGAAGGVADAPPAPAVPQPAGPESAGPQPAGPPPSRWTREDSGSAPAAASPGRTARAPRSSRALLWAAAEVGGIAAVIGVSLGVGHLVSTGDEPPPPVRLSEKPGAFTAPVDLCGLIPQERAEQLLPALTGGGKPTDAGGCEWTTRGQGLSVTLAGQGEQWGKSPRQAHERFVNQRNSTIPSGQLTWEWPEISAAVRSARSTGPLTVKPVGEEAFGHDLYDNRRTDGLEHSYVTFRVDNLVIEVGYAVVDDSKDGPAIQSGAHTAATWVADALNKQRAAG</sequence>
<keyword evidence="3 9" id="KW-0808">Transferase</keyword>
<dbReference type="Pfam" id="PF00069">
    <property type="entry name" value="Pkinase"/>
    <property type="match status" value="1"/>
</dbReference>
<name>A0ABV8I523_9ACTN</name>
<proteinExistence type="predicted"/>
<feature type="domain" description="Protein kinase" evidence="8">
    <location>
        <begin position="18"/>
        <end position="277"/>
    </location>
</feature>
<dbReference type="PROSITE" id="PS50011">
    <property type="entry name" value="PROTEIN_KINASE_DOM"/>
    <property type="match status" value="1"/>
</dbReference>
<keyword evidence="2" id="KW-0723">Serine/threonine-protein kinase</keyword>
<dbReference type="SUPFAM" id="SSF56112">
    <property type="entry name" value="Protein kinase-like (PK-like)"/>
    <property type="match status" value="1"/>
</dbReference>
<dbReference type="PANTHER" id="PTHR43289">
    <property type="entry name" value="MITOGEN-ACTIVATED PROTEIN KINASE KINASE KINASE 20-RELATED"/>
    <property type="match status" value="1"/>
</dbReference>
<evidence type="ECO:0000256" key="7">
    <source>
        <dbReference type="SAM" id="MobiDB-lite"/>
    </source>
</evidence>
<feature type="compositionally biased region" description="Gly residues" evidence="7">
    <location>
        <begin position="301"/>
        <end position="314"/>
    </location>
</feature>
<evidence type="ECO:0000256" key="6">
    <source>
        <dbReference type="ARBA" id="ARBA00022840"/>
    </source>
</evidence>
<accession>A0ABV8I523</accession>
<evidence type="ECO:0000256" key="3">
    <source>
        <dbReference type="ARBA" id="ARBA00022679"/>
    </source>
</evidence>